<dbReference type="Proteomes" id="UP000011777">
    <property type="component" value="Unassembled WGS sequence"/>
</dbReference>
<sequence>MYLMTAILLLLASALAKNILLTNDDGWASTEIRATYYKLKDAGHNVFLVAPVSQRSGYAGKFDLPSSPTLQTNGEFSHPKAAAPSWGHEVDDDHIWYFNGTPASCTAVGLDYIIPTFGDNVKVDLVVSAVNQGNNAGPAAYTGSGTIAGAYIAVYRGYGAVAFSGANSNNSFFKDSLDLNDDKNPSTLYATKVVQLVNQLFKSQGDNPRVLGLGVGLNVNFPPAGYDDEKCLDPSWVFTRMTGEGAYAIGVSFNNDTKSFRSVPKSSEAVRTCSNGDCALPCENHIVSNGLCQSSISAFSVDYSANTSLTSQVKDLLKPLFKT</sequence>
<evidence type="ECO:0000313" key="6">
    <source>
        <dbReference type="EMBL" id="EMG46235.1"/>
    </source>
</evidence>
<dbReference type="GO" id="GO:0008252">
    <property type="term" value="F:nucleotidase activity"/>
    <property type="evidence" value="ECO:0007669"/>
    <property type="project" value="InterPro"/>
</dbReference>
<feature type="domain" description="Survival protein SurE-like phosphatase/nucleotidase" evidence="5">
    <location>
        <begin position="19"/>
        <end position="227"/>
    </location>
</feature>
<protein>
    <submittedName>
        <fullName evidence="6">Acid phosphatase, putative</fullName>
    </submittedName>
</protein>
<dbReference type="HOGENOM" id="CLU_045192_0_0_1"/>
<keyword evidence="4" id="KW-0732">Signal</keyword>
<dbReference type="eggNOG" id="ENOG502RXIE">
    <property type="taxonomic scope" value="Eukaryota"/>
</dbReference>
<dbReference type="OrthoDB" id="4018688at2759"/>
<proteinExistence type="inferred from homology"/>
<accession>M3JTQ3</accession>
<comment type="caution">
    <text evidence="6">The sequence shown here is derived from an EMBL/GenBank/DDBJ whole genome shotgun (WGS) entry which is preliminary data.</text>
</comment>
<evidence type="ECO:0000256" key="2">
    <source>
        <dbReference type="ARBA" id="ARBA00022723"/>
    </source>
</evidence>
<evidence type="ECO:0000256" key="4">
    <source>
        <dbReference type="SAM" id="SignalP"/>
    </source>
</evidence>
<keyword evidence="3" id="KW-0378">Hydrolase</keyword>
<dbReference type="OMA" id="TMGAVYN"/>
<dbReference type="NCBIfam" id="TIGR00087">
    <property type="entry name" value="surE"/>
    <property type="match status" value="1"/>
</dbReference>
<dbReference type="GO" id="GO:0046872">
    <property type="term" value="F:metal ion binding"/>
    <property type="evidence" value="ECO:0007669"/>
    <property type="project" value="UniProtKB-KW"/>
</dbReference>
<dbReference type="InterPro" id="IPR036523">
    <property type="entry name" value="SurE-like_sf"/>
</dbReference>
<dbReference type="Gene3D" id="3.40.1210.10">
    <property type="entry name" value="Survival protein SurE-like phosphatase/nucleotidase"/>
    <property type="match status" value="1"/>
</dbReference>
<dbReference type="STRING" id="1245528.M3JTQ3"/>
<dbReference type="InterPro" id="IPR030048">
    <property type="entry name" value="SurE"/>
</dbReference>
<gene>
    <name evidence="6" type="ORF">G210_3524</name>
</gene>
<name>M3JTQ3_CANMX</name>
<feature type="signal peptide" evidence="4">
    <location>
        <begin position="1"/>
        <end position="16"/>
    </location>
</feature>
<keyword evidence="7" id="KW-1185">Reference proteome</keyword>
<comment type="similarity">
    <text evidence="1">Belongs to the SurE nucleotidase family.</text>
</comment>
<evidence type="ECO:0000313" key="7">
    <source>
        <dbReference type="Proteomes" id="UP000011777"/>
    </source>
</evidence>
<dbReference type="EMBL" id="AOGT01002072">
    <property type="protein sequence ID" value="EMG46235.1"/>
    <property type="molecule type" value="Genomic_DNA"/>
</dbReference>
<dbReference type="AlphaFoldDB" id="M3JTQ3"/>
<evidence type="ECO:0000256" key="3">
    <source>
        <dbReference type="ARBA" id="ARBA00022801"/>
    </source>
</evidence>
<evidence type="ECO:0000256" key="1">
    <source>
        <dbReference type="ARBA" id="ARBA00011062"/>
    </source>
</evidence>
<keyword evidence="2" id="KW-0479">Metal-binding</keyword>
<feature type="chain" id="PRO_5004035555" evidence="4">
    <location>
        <begin position="17"/>
        <end position="323"/>
    </location>
</feature>
<dbReference type="PANTHER" id="PTHR30457:SF0">
    <property type="entry name" value="PHOSPHATASE, PUTATIVE (AFU_ORTHOLOGUE AFUA_4G01070)-RELATED"/>
    <property type="match status" value="1"/>
</dbReference>
<dbReference type="Pfam" id="PF01975">
    <property type="entry name" value="SurE"/>
    <property type="match status" value="1"/>
</dbReference>
<dbReference type="PANTHER" id="PTHR30457">
    <property type="entry name" value="5'-NUCLEOTIDASE SURE"/>
    <property type="match status" value="1"/>
</dbReference>
<reference evidence="6 7" key="1">
    <citation type="submission" date="2013-02" db="EMBL/GenBank/DDBJ databases">
        <title>Genome sequence of Candida maltosa Xu316, a potential industrial strain for xylitol and ethanol production.</title>
        <authorList>
            <person name="Yu J."/>
            <person name="Wang Q."/>
            <person name="Geng X."/>
            <person name="Bao W."/>
            <person name="He P."/>
            <person name="Cai J."/>
        </authorList>
    </citation>
    <scope>NUCLEOTIDE SEQUENCE [LARGE SCALE GENOMIC DNA]</scope>
    <source>
        <strain evidence="7">Xu316</strain>
    </source>
</reference>
<evidence type="ECO:0000259" key="5">
    <source>
        <dbReference type="Pfam" id="PF01975"/>
    </source>
</evidence>
<dbReference type="SUPFAM" id="SSF64167">
    <property type="entry name" value="SurE-like"/>
    <property type="match status" value="1"/>
</dbReference>
<dbReference type="InterPro" id="IPR002828">
    <property type="entry name" value="SurE-like_Pase/nucleotidase"/>
</dbReference>
<organism evidence="6 7">
    <name type="scientific">Candida maltosa (strain Xu316)</name>
    <name type="common">Yeast</name>
    <dbReference type="NCBI Taxonomy" id="1245528"/>
    <lineage>
        <taxon>Eukaryota</taxon>
        <taxon>Fungi</taxon>
        <taxon>Dikarya</taxon>
        <taxon>Ascomycota</taxon>
        <taxon>Saccharomycotina</taxon>
        <taxon>Pichiomycetes</taxon>
        <taxon>Debaryomycetaceae</taxon>
        <taxon>Candida/Lodderomyces clade</taxon>
        <taxon>Candida</taxon>
    </lineage>
</organism>